<dbReference type="AlphaFoldDB" id="A0A0A9CAZ3"/>
<reference evidence="1" key="1">
    <citation type="submission" date="2014-09" db="EMBL/GenBank/DDBJ databases">
        <authorList>
            <person name="Magalhaes I.L.F."/>
            <person name="Oliveira U."/>
            <person name="Santos F.R."/>
            <person name="Vidigal T.H.D.A."/>
            <person name="Brescovit A.D."/>
            <person name="Santos A.J."/>
        </authorList>
    </citation>
    <scope>NUCLEOTIDE SEQUENCE</scope>
    <source>
        <tissue evidence="1">Shoot tissue taken approximately 20 cm above the soil surface</tissue>
    </source>
</reference>
<sequence length="54" mass="6577">MWRQFKDTINSTISKIQDFWRSCIFSKYLSCHIAYLCPQYVFENEVAIKKLILR</sequence>
<organism evidence="1">
    <name type="scientific">Arundo donax</name>
    <name type="common">Giant reed</name>
    <name type="synonym">Donax arundinaceus</name>
    <dbReference type="NCBI Taxonomy" id="35708"/>
    <lineage>
        <taxon>Eukaryota</taxon>
        <taxon>Viridiplantae</taxon>
        <taxon>Streptophyta</taxon>
        <taxon>Embryophyta</taxon>
        <taxon>Tracheophyta</taxon>
        <taxon>Spermatophyta</taxon>
        <taxon>Magnoliopsida</taxon>
        <taxon>Liliopsida</taxon>
        <taxon>Poales</taxon>
        <taxon>Poaceae</taxon>
        <taxon>PACMAD clade</taxon>
        <taxon>Arundinoideae</taxon>
        <taxon>Arundineae</taxon>
        <taxon>Arundo</taxon>
    </lineage>
</organism>
<reference evidence="1" key="2">
    <citation type="journal article" date="2015" name="Data Brief">
        <title>Shoot transcriptome of the giant reed, Arundo donax.</title>
        <authorList>
            <person name="Barrero R.A."/>
            <person name="Guerrero F.D."/>
            <person name="Moolhuijzen P."/>
            <person name="Goolsby J.A."/>
            <person name="Tidwell J."/>
            <person name="Bellgard S.E."/>
            <person name="Bellgard M.I."/>
        </authorList>
    </citation>
    <scope>NUCLEOTIDE SEQUENCE</scope>
    <source>
        <tissue evidence="1">Shoot tissue taken approximately 20 cm above the soil surface</tissue>
    </source>
</reference>
<name>A0A0A9CAZ3_ARUDO</name>
<evidence type="ECO:0000313" key="1">
    <source>
        <dbReference type="EMBL" id="JAD72756.1"/>
    </source>
</evidence>
<proteinExistence type="predicted"/>
<dbReference type="EMBL" id="GBRH01225139">
    <property type="protein sequence ID" value="JAD72756.1"/>
    <property type="molecule type" value="Transcribed_RNA"/>
</dbReference>
<accession>A0A0A9CAZ3</accession>
<protein>
    <submittedName>
        <fullName evidence="1">Uncharacterized protein</fullName>
    </submittedName>
</protein>